<evidence type="ECO:0000313" key="2">
    <source>
        <dbReference type="Proteomes" id="UP000789702"/>
    </source>
</evidence>
<protein>
    <submittedName>
        <fullName evidence="1">13419_t:CDS:1</fullName>
    </submittedName>
</protein>
<sequence length="299" mass="33897">MSRARTSEIWWARILDRVDEFLHNYPKLPKKPLAESSLPLKIGSNITIKDYNTFLNNHGSSGFKFQFELNSDNKTGNVYIIGMTSTVHENVVARLQDFFKVPNGGVVDDPPINVSGQPLHYNPDKNEVQIAPDVYPDIAFVPRPAFSTGNPHVRIICEVAVGQNIGYLNQKCLTWMHEQYVRAIVSIKILKTKLGIREPTTGYFYRKMTAKLNRQGMATQRWDFGNVKKNSRDPIHDPAPCNAPNLTQFQINIPVGEVFWDPPFPIPPGYAPTIPPVIAVHNFTIDLYRLQRVALKAEM</sequence>
<evidence type="ECO:0000313" key="1">
    <source>
        <dbReference type="EMBL" id="CAG8538532.1"/>
    </source>
</evidence>
<dbReference type="EMBL" id="CAJVPU010004814">
    <property type="protein sequence ID" value="CAG8538532.1"/>
    <property type="molecule type" value="Genomic_DNA"/>
</dbReference>
<accession>A0ACA9LQI7</accession>
<dbReference type="Proteomes" id="UP000789702">
    <property type="component" value="Unassembled WGS sequence"/>
</dbReference>
<proteinExistence type="predicted"/>
<name>A0ACA9LQI7_9GLOM</name>
<keyword evidence="2" id="KW-1185">Reference proteome</keyword>
<comment type="caution">
    <text evidence="1">The sequence shown here is derived from an EMBL/GenBank/DDBJ whole genome shotgun (WGS) entry which is preliminary data.</text>
</comment>
<organism evidence="1 2">
    <name type="scientific">Dentiscutata heterogama</name>
    <dbReference type="NCBI Taxonomy" id="1316150"/>
    <lineage>
        <taxon>Eukaryota</taxon>
        <taxon>Fungi</taxon>
        <taxon>Fungi incertae sedis</taxon>
        <taxon>Mucoromycota</taxon>
        <taxon>Glomeromycotina</taxon>
        <taxon>Glomeromycetes</taxon>
        <taxon>Diversisporales</taxon>
        <taxon>Gigasporaceae</taxon>
        <taxon>Dentiscutata</taxon>
    </lineage>
</organism>
<gene>
    <name evidence="1" type="ORF">DHETER_LOCUS4698</name>
</gene>
<reference evidence="1" key="1">
    <citation type="submission" date="2021-06" db="EMBL/GenBank/DDBJ databases">
        <authorList>
            <person name="Kallberg Y."/>
            <person name="Tangrot J."/>
            <person name="Rosling A."/>
        </authorList>
    </citation>
    <scope>NUCLEOTIDE SEQUENCE</scope>
    <source>
        <strain evidence="1">IL203A</strain>
    </source>
</reference>